<evidence type="ECO:0000313" key="3">
    <source>
        <dbReference type="Proteomes" id="UP000265703"/>
    </source>
</evidence>
<keyword evidence="1" id="KW-1133">Transmembrane helix</keyword>
<organism evidence="2 3">
    <name type="scientific">Glomus cerebriforme</name>
    <dbReference type="NCBI Taxonomy" id="658196"/>
    <lineage>
        <taxon>Eukaryota</taxon>
        <taxon>Fungi</taxon>
        <taxon>Fungi incertae sedis</taxon>
        <taxon>Mucoromycota</taxon>
        <taxon>Glomeromycotina</taxon>
        <taxon>Glomeromycetes</taxon>
        <taxon>Glomerales</taxon>
        <taxon>Glomeraceae</taxon>
        <taxon>Glomus</taxon>
    </lineage>
</organism>
<keyword evidence="3" id="KW-1185">Reference proteome</keyword>
<name>A0A397TWC9_9GLOM</name>
<dbReference type="GO" id="GO:0016740">
    <property type="term" value="F:transferase activity"/>
    <property type="evidence" value="ECO:0007669"/>
    <property type="project" value="UniProtKB-KW"/>
</dbReference>
<accession>A0A397TWC9</accession>
<evidence type="ECO:0000256" key="1">
    <source>
        <dbReference type="SAM" id="Phobius"/>
    </source>
</evidence>
<gene>
    <name evidence="2" type="ORF">C1645_747581</name>
</gene>
<sequence length="117" mass="14064">MDNLKRRHIISYSKDGYEPVSFEPIEFDDENFKIKESKEPIYVSSISFLSSIKLQKTLAKTLGFYNKYYDAIYPLFFIILSFWSRFYLISLSDIVMWDEVNYLKNHSHTLIHKNNKF</sequence>
<protein>
    <submittedName>
        <fullName evidence="2">Glycosyltransferase Family 39 protein</fullName>
    </submittedName>
</protein>
<dbReference type="OrthoDB" id="292747at2759"/>
<dbReference type="Proteomes" id="UP000265703">
    <property type="component" value="Unassembled WGS sequence"/>
</dbReference>
<dbReference type="STRING" id="658196.A0A397TWC9"/>
<keyword evidence="1" id="KW-0812">Transmembrane</keyword>
<evidence type="ECO:0000313" key="2">
    <source>
        <dbReference type="EMBL" id="RIA99184.1"/>
    </source>
</evidence>
<keyword evidence="2" id="KW-0808">Transferase</keyword>
<comment type="caution">
    <text evidence="2">The sequence shown here is derived from an EMBL/GenBank/DDBJ whole genome shotgun (WGS) entry which is preliminary data.</text>
</comment>
<proteinExistence type="predicted"/>
<dbReference type="AlphaFoldDB" id="A0A397TWC9"/>
<keyword evidence="1" id="KW-0472">Membrane</keyword>
<feature type="transmembrane region" description="Helical" evidence="1">
    <location>
        <begin position="71"/>
        <end position="88"/>
    </location>
</feature>
<dbReference type="EMBL" id="QKYT01000006">
    <property type="protein sequence ID" value="RIA99184.1"/>
    <property type="molecule type" value="Genomic_DNA"/>
</dbReference>
<reference evidence="2 3" key="1">
    <citation type="submission" date="2018-06" db="EMBL/GenBank/DDBJ databases">
        <title>Comparative genomics reveals the genomic features of Rhizophagus irregularis, R. cerebriforme, R. diaphanum and Gigaspora rosea, and their symbiotic lifestyle signature.</title>
        <authorList>
            <person name="Morin E."/>
            <person name="San Clemente H."/>
            <person name="Chen E.C.H."/>
            <person name="De La Providencia I."/>
            <person name="Hainaut M."/>
            <person name="Kuo A."/>
            <person name="Kohler A."/>
            <person name="Murat C."/>
            <person name="Tang N."/>
            <person name="Roy S."/>
            <person name="Loubradou J."/>
            <person name="Henrissat B."/>
            <person name="Grigoriev I.V."/>
            <person name="Corradi N."/>
            <person name="Roux C."/>
            <person name="Martin F.M."/>
        </authorList>
    </citation>
    <scope>NUCLEOTIDE SEQUENCE [LARGE SCALE GENOMIC DNA]</scope>
    <source>
        <strain evidence="2 3">DAOM 227022</strain>
    </source>
</reference>